<dbReference type="GO" id="GO:0003677">
    <property type="term" value="F:DNA binding"/>
    <property type="evidence" value="ECO:0007669"/>
    <property type="project" value="InterPro"/>
</dbReference>
<dbReference type="PANTHER" id="PTHR42998">
    <property type="entry name" value="TYPE I RESTRICTION ENZYME HINDVIIP M PROTEIN-RELATED"/>
    <property type="match status" value="1"/>
</dbReference>
<protein>
    <submittedName>
        <fullName evidence="4">Uncharacterized protein</fullName>
    </submittedName>
</protein>
<dbReference type="InterPro" id="IPR029063">
    <property type="entry name" value="SAM-dependent_MTases_sf"/>
</dbReference>
<accession>A0A7C2P434</accession>
<proteinExistence type="predicted"/>
<dbReference type="GO" id="GO:0032259">
    <property type="term" value="P:methylation"/>
    <property type="evidence" value="ECO:0007669"/>
    <property type="project" value="InterPro"/>
</dbReference>
<keyword evidence="1" id="KW-0680">Restriction system</keyword>
<dbReference type="PROSITE" id="PS00092">
    <property type="entry name" value="N6_MTASE"/>
    <property type="match status" value="1"/>
</dbReference>
<dbReference type="GO" id="GO:0009307">
    <property type="term" value="P:DNA restriction-modification system"/>
    <property type="evidence" value="ECO:0007669"/>
    <property type="project" value="UniProtKB-KW"/>
</dbReference>
<sequence length="636" mass="72850">MGKQVTLNGKVAEETIPLGKIKCFISGKLRNDTPEERVRQEIARSLVEEYGYKKEDIELGFPIRAGRRVKFADIVVFYDGRVHKQENVYIIAETKSENVKPSHKESGIDQLKSYLSVCLNAKFGLWVGSERIALEVVEKEGIREFVDIPDLPRRGETTSPKPTRGWLVPAVNLKSVFKRIHNYIYANQGLQKDKAFEELLKLIFIKVYDERFNPSIKFYILPEENIQNVRNRLLEVFQKVKDRWKYIFKPEETIELNDQVLKYAVSELQRFTLGDTDVDIKGEAYEEIVGPNLRGDRGEFFTPRNLCRMTIDMLLSLVSEEKLLTPGGFRILDPAVGTGGFLIVGIQRIRQMLSQKGYNYDKLRDAVKEIAETNFFGIDFNPFLVKVAQMNMVVHGDGSVNMVHANSLAHPSTWSDEVLERLFPEDVRKNGGVANLRNNLKTLERPSEVEQFLSKFDVVVTNPPFGTKALIDDPSILSQFEIWTFETASKRKSLPPEQLFIERCLQFLKPGGVLGIVLPDSILSNPGLVWIRKWILLKSYVLASVDMPTETFEPHTGTQTSILILRKKHPEEQKLQKTYEIFMAVPEKVGYDRRGNPIYKLTDDGKIELDSRGQPVIEDHLPLVADLFKKWVQKES</sequence>
<dbReference type="InterPro" id="IPR002052">
    <property type="entry name" value="DNA_methylase_N6_adenine_CS"/>
</dbReference>
<gene>
    <name evidence="4" type="ORF">ENQ77_03445</name>
</gene>
<dbReference type="Pfam" id="PF13588">
    <property type="entry name" value="HSDR_N_2"/>
    <property type="match status" value="1"/>
</dbReference>
<reference evidence="4" key="1">
    <citation type="journal article" date="2020" name="mSystems">
        <title>Genome- and Community-Level Interaction Insights into Carbon Utilization and Element Cycling Functions of Hydrothermarchaeota in Hydrothermal Sediment.</title>
        <authorList>
            <person name="Zhou Z."/>
            <person name="Liu Y."/>
            <person name="Xu W."/>
            <person name="Pan J."/>
            <person name="Luo Z.H."/>
            <person name="Li M."/>
        </authorList>
    </citation>
    <scope>NUCLEOTIDE SEQUENCE [LARGE SCALE GENOMIC DNA]</scope>
    <source>
        <strain evidence="4">SpSt-34</strain>
    </source>
</reference>
<comment type="caution">
    <text evidence="4">The sequence shown here is derived from an EMBL/GenBank/DDBJ whole genome shotgun (WGS) entry which is preliminary data.</text>
</comment>
<evidence type="ECO:0000259" key="2">
    <source>
        <dbReference type="Pfam" id="PF02384"/>
    </source>
</evidence>
<dbReference type="GO" id="GO:0008170">
    <property type="term" value="F:N-methyltransferase activity"/>
    <property type="evidence" value="ECO:0007669"/>
    <property type="project" value="InterPro"/>
</dbReference>
<dbReference type="InterPro" id="IPR029464">
    <property type="entry name" value="HSDR_N"/>
</dbReference>
<evidence type="ECO:0000259" key="3">
    <source>
        <dbReference type="Pfam" id="PF13588"/>
    </source>
</evidence>
<evidence type="ECO:0000256" key="1">
    <source>
        <dbReference type="ARBA" id="ARBA00022747"/>
    </source>
</evidence>
<feature type="domain" description="Type I restriction enzyme R protein N-terminal" evidence="3">
    <location>
        <begin position="34"/>
        <end position="152"/>
    </location>
</feature>
<dbReference type="AlphaFoldDB" id="A0A7C2P434"/>
<dbReference type="EMBL" id="DSOL01000100">
    <property type="protein sequence ID" value="HEN27714.1"/>
    <property type="molecule type" value="Genomic_DNA"/>
</dbReference>
<dbReference type="SUPFAM" id="SSF53335">
    <property type="entry name" value="S-adenosyl-L-methionine-dependent methyltransferases"/>
    <property type="match status" value="1"/>
</dbReference>
<organism evidence="4">
    <name type="scientific">candidate division WOR-3 bacterium</name>
    <dbReference type="NCBI Taxonomy" id="2052148"/>
    <lineage>
        <taxon>Bacteria</taxon>
        <taxon>Bacteria division WOR-3</taxon>
    </lineage>
</organism>
<dbReference type="PANTHER" id="PTHR42998:SF1">
    <property type="entry name" value="TYPE I RESTRICTION ENZYME HINDI METHYLASE SUBUNIT"/>
    <property type="match status" value="1"/>
</dbReference>
<dbReference type="Pfam" id="PF02384">
    <property type="entry name" value="N6_Mtase"/>
    <property type="match status" value="1"/>
</dbReference>
<dbReference type="PRINTS" id="PR00507">
    <property type="entry name" value="N12N6MTFRASE"/>
</dbReference>
<dbReference type="InterPro" id="IPR003356">
    <property type="entry name" value="DNA_methylase_A-5"/>
</dbReference>
<dbReference type="Gene3D" id="3.40.50.150">
    <property type="entry name" value="Vaccinia Virus protein VP39"/>
    <property type="match status" value="1"/>
</dbReference>
<dbReference type="InterPro" id="IPR052916">
    <property type="entry name" value="Type-I_RE_MTase_Subunit"/>
</dbReference>
<evidence type="ECO:0000313" key="4">
    <source>
        <dbReference type="EMBL" id="HEN27714.1"/>
    </source>
</evidence>
<name>A0A7C2P434_UNCW3</name>
<feature type="domain" description="DNA methylase adenine-specific" evidence="2">
    <location>
        <begin position="278"/>
        <end position="576"/>
    </location>
</feature>